<evidence type="ECO:0000256" key="8">
    <source>
        <dbReference type="ARBA" id="ARBA00022848"/>
    </source>
</evidence>
<protein>
    <recommendedName>
        <fullName evidence="18">Cytochrome P450</fullName>
    </recommendedName>
</protein>
<dbReference type="PRINTS" id="PR00463">
    <property type="entry name" value="EP450I"/>
</dbReference>
<evidence type="ECO:0000256" key="6">
    <source>
        <dbReference type="ARBA" id="ARBA00022723"/>
    </source>
</evidence>
<evidence type="ECO:0000256" key="13">
    <source>
        <dbReference type="PIRSR" id="PIRSR602401-1"/>
    </source>
</evidence>
<evidence type="ECO:0000313" key="16">
    <source>
        <dbReference type="EMBL" id="CAH1110998.1"/>
    </source>
</evidence>
<keyword evidence="10 13" id="KW-0408">Iron</keyword>
<evidence type="ECO:0000256" key="5">
    <source>
        <dbReference type="ARBA" id="ARBA00022617"/>
    </source>
</evidence>
<evidence type="ECO:0000256" key="14">
    <source>
        <dbReference type="RuleBase" id="RU000461"/>
    </source>
</evidence>
<evidence type="ECO:0000256" key="3">
    <source>
        <dbReference type="ARBA" id="ARBA00004406"/>
    </source>
</evidence>
<feature type="transmembrane region" description="Helical" evidence="15">
    <location>
        <begin position="6"/>
        <end position="23"/>
    </location>
</feature>
<dbReference type="GO" id="GO:0020037">
    <property type="term" value="F:heme binding"/>
    <property type="evidence" value="ECO:0007669"/>
    <property type="project" value="InterPro"/>
</dbReference>
<keyword evidence="8" id="KW-0492">Microsome</keyword>
<keyword evidence="5 13" id="KW-0349">Heme</keyword>
<gene>
    <name evidence="16" type="ORF">PSYICH_LOCUS11679</name>
</gene>
<dbReference type="OrthoDB" id="2789670at2759"/>
<dbReference type="AlphaFoldDB" id="A0A9P0D363"/>
<keyword evidence="7" id="KW-0256">Endoplasmic reticulum</keyword>
<evidence type="ECO:0000256" key="4">
    <source>
        <dbReference type="ARBA" id="ARBA00010617"/>
    </source>
</evidence>
<dbReference type="Pfam" id="PF00067">
    <property type="entry name" value="p450"/>
    <property type="match status" value="1"/>
</dbReference>
<accession>A0A9P0D363</accession>
<name>A0A9P0D363_9CUCU</name>
<dbReference type="Gene3D" id="1.10.630.10">
    <property type="entry name" value="Cytochrome P450"/>
    <property type="match status" value="1"/>
</dbReference>
<dbReference type="Proteomes" id="UP001153636">
    <property type="component" value="Chromosome 5"/>
</dbReference>
<dbReference type="EMBL" id="OV651817">
    <property type="protein sequence ID" value="CAH1110998.1"/>
    <property type="molecule type" value="Genomic_DNA"/>
</dbReference>
<evidence type="ECO:0000256" key="10">
    <source>
        <dbReference type="ARBA" id="ARBA00023004"/>
    </source>
</evidence>
<evidence type="ECO:0000256" key="11">
    <source>
        <dbReference type="ARBA" id="ARBA00023033"/>
    </source>
</evidence>
<dbReference type="GO" id="GO:0016705">
    <property type="term" value="F:oxidoreductase activity, acting on paired donors, with incorporation or reduction of molecular oxygen"/>
    <property type="evidence" value="ECO:0007669"/>
    <property type="project" value="InterPro"/>
</dbReference>
<evidence type="ECO:0000256" key="2">
    <source>
        <dbReference type="ARBA" id="ARBA00004174"/>
    </source>
</evidence>
<dbReference type="InterPro" id="IPR050476">
    <property type="entry name" value="Insect_CytP450_Detox"/>
</dbReference>
<dbReference type="FunFam" id="1.10.630.10:FF:000042">
    <property type="entry name" value="Cytochrome P450"/>
    <property type="match status" value="1"/>
</dbReference>
<dbReference type="PROSITE" id="PS00086">
    <property type="entry name" value="CYTOCHROME_P450"/>
    <property type="match status" value="1"/>
</dbReference>
<keyword evidence="12 15" id="KW-0472">Membrane</keyword>
<sequence>MSYLISILIAICIVILCYIYLKWRYSYWKRVGLNYLEPDFFFGNTKDLLSKKISVGDQFAKLYRELKRKGWKHGGAFSFFRPVYIPVDLDLIKNIMVSDFDHFVNHGVYFNEEINPLSGHLFNLEDQKWKRMRNKVTPSFTSSNLKMMYQTVFECSVGLKDLLAEKALIQDAVDIKEALSRFTTDVIGTVAFGLDFNSLKQSDSKFRENGKKFFDDNWKQQLRQLIVFVIHRDYLRALKFPIFDKGMEKFFMDVIRRTIEYRENNNVFRKDFIHMMLQLKNRGKIADDEFITKRKDEEVGSDIITFNELAAQCFLFFIAGFETSATTMTFALLEMALNPDIQDKLREEIKIVLKNHNGELTFDNINEMKYLTQVIYETLRKHPPAPALPRICTKTYQVPNTDIVLEKDTNVVIPVLGIQHDPDIYPNPQRFDPERFSAENIATRKTCAFMSFGEGPRYCLGSRFGLLETKVGIISVLDNFKVELHKKTKLPIKYVTNAFILAVDGGVWLKISKVN</sequence>
<dbReference type="InterPro" id="IPR002401">
    <property type="entry name" value="Cyt_P450_E_grp-I"/>
</dbReference>
<dbReference type="PANTHER" id="PTHR24292:SF100">
    <property type="entry name" value="CYTOCHROME P450 6A16, ISOFORM B-RELATED"/>
    <property type="match status" value="1"/>
</dbReference>
<evidence type="ECO:0000256" key="7">
    <source>
        <dbReference type="ARBA" id="ARBA00022824"/>
    </source>
</evidence>
<dbReference type="InterPro" id="IPR017972">
    <property type="entry name" value="Cyt_P450_CS"/>
</dbReference>
<comment type="similarity">
    <text evidence="4 14">Belongs to the cytochrome P450 family.</text>
</comment>
<keyword evidence="9 14" id="KW-0560">Oxidoreductase</keyword>
<dbReference type="PRINTS" id="PR00385">
    <property type="entry name" value="P450"/>
</dbReference>
<keyword evidence="6 13" id="KW-0479">Metal-binding</keyword>
<reference evidence="16" key="1">
    <citation type="submission" date="2022-01" db="EMBL/GenBank/DDBJ databases">
        <authorList>
            <person name="King R."/>
        </authorList>
    </citation>
    <scope>NUCLEOTIDE SEQUENCE</scope>
</reference>
<evidence type="ECO:0000313" key="17">
    <source>
        <dbReference type="Proteomes" id="UP001153636"/>
    </source>
</evidence>
<keyword evidence="15" id="KW-1133">Transmembrane helix</keyword>
<dbReference type="PANTHER" id="PTHR24292">
    <property type="entry name" value="CYTOCHROME P450"/>
    <property type="match status" value="1"/>
</dbReference>
<dbReference type="InterPro" id="IPR001128">
    <property type="entry name" value="Cyt_P450"/>
</dbReference>
<organism evidence="16 17">
    <name type="scientific">Psylliodes chrysocephalus</name>
    <dbReference type="NCBI Taxonomy" id="3402493"/>
    <lineage>
        <taxon>Eukaryota</taxon>
        <taxon>Metazoa</taxon>
        <taxon>Ecdysozoa</taxon>
        <taxon>Arthropoda</taxon>
        <taxon>Hexapoda</taxon>
        <taxon>Insecta</taxon>
        <taxon>Pterygota</taxon>
        <taxon>Neoptera</taxon>
        <taxon>Endopterygota</taxon>
        <taxon>Coleoptera</taxon>
        <taxon>Polyphaga</taxon>
        <taxon>Cucujiformia</taxon>
        <taxon>Chrysomeloidea</taxon>
        <taxon>Chrysomelidae</taxon>
        <taxon>Galerucinae</taxon>
        <taxon>Alticini</taxon>
        <taxon>Psylliodes</taxon>
    </lineage>
</organism>
<evidence type="ECO:0000256" key="15">
    <source>
        <dbReference type="SAM" id="Phobius"/>
    </source>
</evidence>
<feature type="binding site" description="axial binding residue" evidence="13">
    <location>
        <position position="459"/>
    </location>
    <ligand>
        <name>heme</name>
        <dbReference type="ChEBI" id="CHEBI:30413"/>
    </ligand>
    <ligandPart>
        <name>Fe</name>
        <dbReference type="ChEBI" id="CHEBI:18248"/>
    </ligandPart>
</feature>
<evidence type="ECO:0000256" key="1">
    <source>
        <dbReference type="ARBA" id="ARBA00001971"/>
    </source>
</evidence>
<dbReference type="GO" id="GO:0004497">
    <property type="term" value="F:monooxygenase activity"/>
    <property type="evidence" value="ECO:0007669"/>
    <property type="project" value="UniProtKB-KW"/>
</dbReference>
<evidence type="ECO:0008006" key="18">
    <source>
        <dbReference type="Google" id="ProtNLM"/>
    </source>
</evidence>
<keyword evidence="17" id="KW-1185">Reference proteome</keyword>
<dbReference type="GO" id="GO:0005789">
    <property type="term" value="C:endoplasmic reticulum membrane"/>
    <property type="evidence" value="ECO:0007669"/>
    <property type="project" value="UniProtKB-SubCell"/>
</dbReference>
<keyword evidence="15" id="KW-0812">Transmembrane</keyword>
<comment type="subcellular location">
    <subcellularLocation>
        <location evidence="3">Endoplasmic reticulum membrane</location>
        <topology evidence="3">Peripheral membrane protein</topology>
    </subcellularLocation>
    <subcellularLocation>
        <location evidence="2">Microsome membrane</location>
        <topology evidence="2">Peripheral membrane protein</topology>
    </subcellularLocation>
</comment>
<evidence type="ECO:0000256" key="9">
    <source>
        <dbReference type="ARBA" id="ARBA00023002"/>
    </source>
</evidence>
<proteinExistence type="inferred from homology"/>
<comment type="cofactor">
    <cofactor evidence="1 13">
        <name>heme</name>
        <dbReference type="ChEBI" id="CHEBI:30413"/>
    </cofactor>
</comment>
<dbReference type="GO" id="GO:0005506">
    <property type="term" value="F:iron ion binding"/>
    <property type="evidence" value="ECO:0007669"/>
    <property type="project" value="InterPro"/>
</dbReference>
<dbReference type="SUPFAM" id="SSF48264">
    <property type="entry name" value="Cytochrome P450"/>
    <property type="match status" value="1"/>
</dbReference>
<dbReference type="InterPro" id="IPR036396">
    <property type="entry name" value="Cyt_P450_sf"/>
</dbReference>
<evidence type="ECO:0000256" key="12">
    <source>
        <dbReference type="ARBA" id="ARBA00023136"/>
    </source>
</evidence>
<keyword evidence="11 14" id="KW-0503">Monooxygenase</keyword>
<dbReference type="CDD" id="cd11056">
    <property type="entry name" value="CYP6-like"/>
    <property type="match status" value="1"/>
</dbReference>